<keyword evidence="3" id="KW-0238">DNA-binding</keyword>
<reference evidence="5 6" key="1">
    <citation type="journal article" date="2016" name="Nat. Commun.">
        <title>Thousands of microbial genomes shed light on interconnected biogeochemical processes in an aquifer system.</title>
        <authorList>
            <person name="Anantharaman K."/>
            <person name="Brown C.T."/>
            <person name="Hug L.A."/>
            <person name="Sharon I."/>
            <person name="Castelle C.J."/>
            <person name="Probst A.J."/>
            <person name="Thomas B.C."/>
            <person name="Singh A."/>
            <person name="Wilkins M.J."/>
            <person name="Karaoz U."/>
            <person name="Brodie E.L."/>
            <person name="Williams K.H."/>
            <person name="Hubbard S.S."/>
            <person name="Banfield J.F."/>
        </authorList>
    </citation>
    <scope>NUCLEOTIDE SEQUENCE [LARGE SCALE GENOMIC DNA]</scope>
</reference>
<dbReference type="SUPFAM" id="SSF109709">
    <property type="entry name" value="KorB DNA-binding domain-like"/>
    <property type="match status" value="1"/>
</dbReference>
<dbReference type="Gene3D" id="1.10.10.2830">
    <property type="match status" value="1"/>
</dbReference>
<dbReference type="InterPro" id="IPR004437">
    <property type="entry name" value="ParB/RepB/Spo0J"/>
</dbReference>
<dbReference type="SMART" id="SM00470">
    <property type="entry name" value="ParB"/>
    <property type="match status" value="1"/>
</dbReference>
<dbReference type="GO" id="GO:0007059">
    <property type="term" value="P:chromosome segregation"/>
    <property type="evidence" value="ECO:0007669"/>
    <property type="project" value="UniProtKB-KW"/>
</dbReference>
<organism evidence="5 6">
    <name type="scientific">Candidatus Blackburnbacteria bacterium RIFCSPLOWO2_01_FULL_41_27</name>
    <dbReference type="NCBI Taxonomy" id="1797520"/>
    <lineage>
        <taxon>Bacteria</taxon>
        <taxon>Candidatus Blackburniibacteriota</taxon>
    </lineage>
</organism>
<gene>
    <name evidence="5" type="ORF">A3A58_03040</name>
</gene>
<protein>
    <recommendedName>
        <fullName evidence="4">ParB-like N-terminal domain-containing protein</fullName>
    </recommendedName>
</protein>
<evidence type="ECO:0000259" key="4">
    <source>
        <dbReference type="SMART" id="SM00470"/>
    </source>
</evidence>
<dbReference type="GO" id="GO:0005694">
    <property type="term" value="C:chromosome"/>
    <property type="evidence" value="ECO:0007669"/>
    <property type="project" value="TreeGrafter"/>
</dbReference>
<dbReference type="Gene3D" id="3.90.1530.30">
    <property type="match status" value="1"/>
</dbReference>
<dbReference type="AlphaFoldDB" id="A0A1G1VCZ7"/>
<dbReference type="CDD" id="cd16393">
    <property type="entry name" value="SPO0J_N"/>
    <property type="match status" value="1"/>
</dbReference>
<dbReference type="SUPFAM" id="SSF110849">
    <property type="entry name" value="ParB/Sulfiredoxin"/>
    <property type="match status" value="1"/>
</dbReference>
<proteinExistence type="inferred from homology"/>
<evidence type="ECO:0000256" key="1">
    <source>
        <dbReference type="ARBA" id="ARBA00006295"/>
    </source>
</evidence>
<evidence type="ECO:0000313" key="6">
    <source>
        <dbReference type="Proteomes" id="UP000177685"/>
    </source>
</evidence>
<dbReference type="InterPro" id="IPR050336">
    <property type="entry name" value="Chromosome_partition/occlusion"/>
</dbReference>
<keyword evidence="2" id="KW-0159">Chromosome partition</keyword>
<dbReference type="NCBIfam" id="TIGR00180">
    <property type="entry name" value="parB_part"/>
    <property type="match status" value="1"/>
</dbReference>
<accession>A0A1G1VCZ7</accession>
<evidence type="ECO:0000256" key="2">
    <source>
        <dbReference type="ARBA" id="ARBA00022829"/>
    </source>
</evidence>
<dbReference type="InterPro" id="IPR036086">
    <property type="entry name" value="ParB/Sulfiredoxin_sf"/>
</dbReference>
<dbReference type="Pfam" id="PF17762">
    <property type="entry name" value="HTH_ParB"/>
    <property type="match status" value="1"/>
</dbReference>
<dbReference type="PANTHER" id="PTHR33375:SF1">
    <property type="entry name" value="CHROMOSOME-PARTITIONING PROTEIN PARB-RELATED"/>
    <property type="match status" value="1"/>
</dbReference>
<dbReference type="Pfam" id="PF02195">
    <property type="entry name" value="ParB_N"/>
    <property type="match status" value="1"/>
</dbReference>
<dbReference type="InterPro" id="IPR003115">
    <property type="entry name" value="ParB_N"/>
</dbReference>
<sequence length="279" mass="31437">MDDVTAERIFELDINLLQVNPLQPRGMISPESLNELIESIREQGILEPLVVARTPAGYQIIAGERRWRAAKILGFLKVPVVIKEATPQGMLEMSIVENVQREDLNPIEKALAYKRLIDEFGLGTNEVAKRVGKSAPAVSNTIRLLTLPDAIKDALVAGVITEGHVRPLISVGDQKLMIELFKKILKESSTVRQTEDMARRAKSEVEKKEPRTAGDRLWVPEMDEMEKELEKKHGFAKVTMYQSRSLARIVIAIRGDIDETTPKVKEIYEVLMKEKPMDS</sequence>
<feature type="domain" description="ParB-like N-terminal" evidence="4">
    <location>
        <begin position="10"/>
        <end position="99"/>
    </location>
</feature>
<dbReference type="FunFam" id="3.90.1530.30:FF:000001">
    <property type="entry name" value="Chromosome partitioning protein ParB"/>
    <property type="match status" value="1"/>
</dbReference>
<dbReference type="PANTHER" id="PTHR33375">
    <property type="entry name" value="CHROMOSOME-PARTITIONING PROTEIN PARB-RELATED"/>
    <property type="match status" value="1"/>
</dbReference>
<dbReference type="EMBL" id="MHCD01000037">
    <property type="protein sequence ID" value="OGY13320.1"/>
    <property type="molecule type" value="Genomic_DNA"/>
</dbReference>
<dbReference type="FunFam" id="1.10.10.2830:FF:000001">
    <property type="entry name" value="Chromosome partitioning protein ParB"/>
    <property type="match status" value="1"/>
</dbReference>
<evidence type="ECO:0000256" key="3">
    <source>
        <dbReference type="ARBA" id="ARBA00023125"/>
    </source>
</evidence>
<name>A0A1G1VCZ7_9BACT</name>
<dbReference type="GO" id="GO:0003677">
    <property type="term" value="F:DNA binding"/>
    <property type="evidence" value="ECO:0007669"/>
    <property type="project" value="UniProtKB-KW"/>
</dbReference>
<comment type="caution">
    <text evidence="5">The sequence shown here is derived from an EMBL/GenBank/DDBJ whole genome shotgun (WGS) entry which is preliminary data.</text>
</comment>
<dbReference type="InterPro" id="IPR041468">
    <property type="entry name" value="HTH_ParB/Spo0J"/>
</dbReference>
<comment type="similarity">
    <text evidence="1">Belongs to the ParB family.</text>
</comment>
<dbReference type="Proteomes" id="UP000177685">
    <property type="component" value="Unassembled WGS sequence"/>
</dbReference>
<evidence type="ECO:0000313" key="5">
    <source>
        <dbReference type="EMBL" id="OGY13320.1"/>
    </source>
</evidence>